<name>A0A1I0W3E7_9PSEU</name>
<keyword evidence="2" id="KW-1133">Transmembrane helix</keyword>
<reference evidence="4" key="1">
    <citation type="submission" date="2016-10" db="EMBL/GenBank/DDBJ databases">
        <authorList>
            <person name="Varghese N."/>
            <person name="Submissions S."/>
        </authorList>
    </citation>
    <scope>NUCLEOTIDE SEQUENCE [LARGE SCALE GENOMIC DNA]</scope>
    <source>
        <strain evidence="4">CGMCC 4.3568</strain>
    </source>
</reference>
<dbReference type="STRING" id="490629.SAMN05216266_101713"/>
<protein>
    <submittedName>
        <fullName evidence="3">Uncharacterized protein</fullName>
    </submittedName>
</protein>
<keyword evidence="2" id="KW-0472">Membrane</keyword>
<sequence>MGWQDELRRLDAELADGQISHDQHRRLRDELLASASGGAMVSPRVSPLRRNDQAATAAWRSTNPGRESQPAPEPAPVSEPVAPAAPEPTHRPSPAAALLRTERPTTAPSPADHRRTESMPYPLLDQPTQILSPVPALPPLAPSGRRPPRLQQPRPARSEPRGQRTSWIFISLGVLLVLALIIGGAWWLGRGDDDSGGTAAQPSTSTAPDNSVEVALADRLPTLPGNASPNNSTLAIDKGVELDLYPEKAAAIFQEHGATEVIHRGSTDGDTSYFLLVISTPDADSAKALAGDMRDLGTSSGYERLDAAQPALSTESGDRSMHLSWYTSGKSAVNVWVSQPRDGDQAALTGELNRTIDSLKSVLPPD</sequence>
<proteinExistence type="predicted"/>
<evidence type="ECO:0000256" key="1">
    <source>
        <dbReference type="SAM" id="MobiDB-lite"/>
    </source>
</evidence>
<feature type="region of interest" description="Disordered" evidence="1">
    <location>
        <begin position="35"/>
        <end position="162"/>
    </location>
</feature>
<dbReference type="AlphaFoldDB" id="A0A1I0W3E7"/>
<accession>A0A1I0W3E7</accession>
<dbReference type="EMBL" id="FOKG01000001">
    <property type="protein sequence ID" value="SFA83265.1"/>
    <property type="molecule type" value="Genomic_DNA"/>
</dbReference>
<evidence type="ECO:0000256" key="2">
    <source>
        <dbReference type="SAM" id="Phobius"/>
    </source>
</evidence>
<feature type="transmembrane region" description="Helical" evidence="2">
    <location>
        <begin position="167"/>
        <end position="188"/>
    </location>
</feature>
<keyword evidence="4" id="KW-1185">Reference proteome</keyword>
<gene>
    <name evidence="3" type="ORF">SAMN05216266_101713</name>
</gene>
<keyword evidence="2" id="KW-0812">Transmembrane</keyword>
<dbReference type="OrthoDB" id="3610689at2"/>
<evidence type="ECO:0000313" key="3">
    <source>
        <dbReference type="EMBL" id="SFA83265.1"/>
    </source>
</evidence>
<organism evidence="3 4">
    <name type="scientific">Amycolatopsis marina</name>
    <dbReference type="NCBI Taxonomy" id="490629"/>
    <lineage>
        <taxon>Bacteria</taxon>
        <taxon>Bacillati</taxon>
        <taxon>Actinomycetota</taxon>
        <taxon>Actinomycetes</taxon>
        <taxon>Pseudonocardiales</taxon>
        <taxon>Pseudonocardiaceae</taxon>
        <taxon>Amycolatopsis</taxon>
    </lineage>
</organism>
<evidence type="ECO:0000313" key="4">
    <source>
        <dbReference type="Proteomes" id="UP000243799"/>
    </source>
</evidence>
<dbReference type="Proteomes" id="UP000243799">
    <property type="component" value="Unassembled WGS sequence"/>
</dbReference>
<dbReference type="RefSeq" id="WP_091669178.1">
    <property type="nucleotide sequence ID" value="NZ_FOKG01000001.1"/>
</dbReference>